<organism evidence="1">
    <name type="scientific">Anguilla anguilla</name>
    <name type="common">European freshwater eel</name>
    <name type="synonym">Muraena anguilla</name>
    <dbReference type="NCBI Taxonomy" id="7936"/>
    <lineage>
        <taxon>Eukaryota</taxon>
        <taxon>Metazoa</taxon>
        <taxon>Chordata</taxon>
        <taxon>Craniata</taxon>
        <taxon>Vertebrata</taxon>
        <taxon>Euteleostomi</taxon>
        <taxon>Actinopterygii</taxon>
        <taxon>Neopterygii</taxon>
        <taxon>Teleostei</taxon>
        <taxon>Anguilliformes</taxon>
        <taxon>Anguillidae</taxon>
        <taxon>Anguilla</taxon>
    </lineage>
</organism>
<sequence length="37" mass="4394">MTQACHSKQVNKLCPLFFLPCKYFVWEYIPLPLSMNC</sequence>
<dbReference type="EMBL" id="GBXM01072449">
    <property type="protein sequence ID" value="JAH36128.1"/>
    <property type="molecule type" value="Transcribed_RNA"/>
</dbReference>
<reference evidence="1" key="2">
    <citation type="journal article" date="2015" name="Fish Shellfish Immunol.">
        <title>Early steps in the European eel (Anguilla anguilla)-Vibrio vulnificus interaction in the gills: Role of the RtxA13 toxin.</title>
        <authorList>
            <person name="Callol A."/>
            <person name="Pajuelo D."/>
            <person name="Ebbesson L."/>
            <person name="Teles M."/>
            <person name="MacKenzie S."/>
            <person name="Amaro C."/>
        </authorList>
    </citation>
    <scope>NUCLEOTIDE SEQUENCE</scope>
</reference>
<proteinExistence type="predicted"/>
<accession>A0A0E9S6F0</accession>
<dbReference type="AlphaFoldDB" id="A0A0E9S6F0"/>
<name>A0A0E9S6F0_ANGAN</name>
<reference evidence="1" key="1">
    <citation type="submission" date="2014-11" db="EMBL/GenBank/DDBJ databases">
        <authorList>
            <person name="Amaro Gonzalez C."/>
        </authorList>
    </citation>
    <scope>NUCLEOTIDE SEQUENCE</scope>
</reference>
<evidence type="ECO:0000313" key="1">
    <source>
        <dbReference type="EMBL" id="JAH36128.1"/>
    </source>
</evidence>
<protein>
    <submittedName>
        <fullName evidence="1">Uncharacterized protein</fullName>
    </submittedName>
</protein>